<protein>
    <recommendedName>
        <fullName evidence="5">Transketolase-like pyrimidine-binding domain-containing protein</fullName>
    </recommendedName>
</protein>
<evidence type="ECO:0000256" key="1">
    <source>
        <dbReference type="ARBA" id="ARBA00001964"/>
    </source>
</evidence>
<dbReference type="PANTHER" id="PTHR23152">
    <property type="entry name" value="2-OXOGLUTARATE DEHYDROGENASE"/>
    <property type="match status" value="1"/>
</dbReference>
<dbReference type="PANTHER" id="PTHR23152:SF4">
    <property type="entry name" value="2-OXOADIPATE DEHYDROGENASE COMPLEX COMPONENT E1"/>
    <property type="match status" value="1"/>
</dbReference>
<sequence length="650" mass="71988">MPVQIVKACEQSYCRSYSVEYEHIEDRDKKEWLRNRLERPDPFSFSRAEKAQILEGLIWGGGFERMLATKFPTEKRYGLDGVEGLVPAVASLIDRSADTHGVNHVVVGSCHRGRLALCGTVYGKPLEGLFSEFMGRPGLGLLPGSCGDVKTHLGFEGEHQTPQGKKVGISVIANPSHLESVSPVSQGSTHATQRLAGPDGIDKTLCLALHGDAAFTGQGVVYETLSLAHLPAYDVGGTVRLIVNNQIGFTADPESSRSTTYCTDLAKFLGAPIFHVNSDSVEELVFICQLFADWRCKFKSDVIVDIVCYRKFGHNEMDQPRFTQPLMYQKIASHASAEEIYTQKLLAEGSFTKEELASRKSAIWNKLNQSFESAKTYTPEIQDPPKAWNGLPGLEQLAVETFPTKPTAITADKIRHIIERITSAPEGFALHNNLKRILDGRKKAAEQDNIDWTAAEALALGSLSLEGHHVRILGEDAQRGTFSQRHATFHDQKTGETFTPLANLSGGQGAFLIENSPLSEYGALGFEYDVSTADPHSLVIWEAQFGDFVNTAQVMIDNIISGAETKWGDRSGLVLSLPHGLDGQGPEHSSSRIERFLMLSSESGTMWPKDLGRQHQDCNMQIVYPTTPANYFHALRRQLRRDFRKREFPR</sequence>
<evidence type="ECO:0000256" key="3">
    <source>
        <dbReference type="ARBA" id="ARBA00023002"/>
    </source>
</evidence>
<gene>
    <name evidence="6" type="ORF">SLS63_003544</name>
</gene>
<evidence type="ECO:0000256" key="2">
    <source>
        <dbReference type="ARBA" id="ARBA00006936"/>
    </source>
</evidence>
<comment type="cofactor">
    <cofactor evidence="1">
        <name>thiamine diphosphate</name>
        <dbReference type="ChEBI" id="CHEBI:58937"/>
    </cofactor>
</comment>
<dbReference type="Proteomes" id="UP001430848">
    <property type="component" value="Unassembled WGS sequence"/>
</dbReference>
<evidence type="ECO:0000313" key="7">
    <source>
        <dbReference type="Proteomes" id="UP001430848"/>
    </source>
</evidence>
<reference evidence="6 7" key="1">
    <citation type="submission" date="2024-02" db="EMBL/GenBank/DDBJ databases">
        <title>De novo assembly and annotation of 12 fungi associated with fruit tree decline syndrome in Ontario, Canada.</title>
        <authorList>
            <person name="Sulman M."/>
            <person name="Ellouze W."/>
            <person name="Ilyukhin E."/>
        </authorList>
    </citation>
    <scope>NUCLEOTIDE SEQUENCE [LARGE SCALE GENOMIC DNA]</scope>
    <source>
        <strain evidence="6 7">M169</strain>
    </source>
</reference>
<keyword evidence="7" id="KW-1185">Reference proteome</keyword>
<dbReference type="EMBL" id="JAKNSF020000011">
    <property type="protein sequence ID" value="KAK7736024.1"/>
    <property type="molecule type" value="Genomic_DNA"/>
</dbReference>
<name>A0ABR1PGZ3_DIAER</name>
<dbReference type="InterPro" id="IPR011603">
    <property type="entry name" value="2oxoglutarate_DH_E1"/>
</dbReference>
<comment type="caution">
    <text evidence="6">The sequence shown here is derived from an EMBL/GenBank/DDBJ whole genome shotgun (WGS) entry which is preliminary data.</text>
</comment>
<dbReference type="NCBIfam" id="TIGR00239">
    <property type="entry name" value="2oxo_dh_E1"/>
    <property type="match status" value="1"/>
</dbReference>
<proteinExistence type="inferred from homology"/>
<evidence type="ECO:0000313" key="6">
    <source>
        <dbReference type="EMBL" id="KAK7736024.1"/>
    </source>
</evidence>
<evidence type="ECO:0000259" key="5">
    <source>
        <dbReference type="SMART" id="SM00861"/>
    </source>
</evidence>
<dbReference type="Pfam" id="PF02779">
    <property type="entry name" value="Transket_pyr"/>
    <property type="match status" value="1"/>
</dbReference>
<accession>A0ABR1PGZ3</accession>
<dbReference type="SMART" id="SM00861">
    <property type="entry name" value="Transket_pyr"/>
    <property type="match status" value="1"/>
</dbReference>
<dbReference type="Gene3D" id="3.40.50.12470">
    <property type="match status" value="1"/>
</dbReference>
<comment type="similarity">
    <text evidence="2">Belongs to the alpha-ketoglutarate dehydrogenase family.</text>
</comment>
<dbReference type="CDD" id="cd02016">
    <property type="entry name" value="TPP_E1_OGDC_like"/>
    <property type="match status" value="1"/>
</dbReference>
<feature type="domain" description="Transketolase-like pyrimidine-binding" evidence="5">
    <location>
        <begin position="450"/>
        <end position="650"/>
    </location>
</feature>
<dbReference type="InterPro" id="IPR001017">
    <property type="entry name" value="DH_E1"/>
</dbReference>
<dbReference type="SUPFAM" id="SSF52518">
    <property type="entry name" value="Thiamin diphosphate-binding fold (THDP-binding)"/>
    <property type="match status" value="2"/>
</dbReference>
<dbReference type="InterPro" id="IPR029061">
    <property type="entry name" value="THDP-binding"/>
</dbReference>
<keyword evidence="3" id="KW-0560">Oxidoreductase</keyword>
<evidence type="ECO:0000256" key="4">
    <source>
        <dbReference type="ARBA" id="ARBA00023052"/>
    </source>
</evidence>
<organism evidence="6 7">
    <name type="scientific">Diaporthe eres</name>
    <name type="common">Phomopsis oblonga</name>
    <dbReference type="NCBI Taxonomy" id="83184"/>
    <lineage>
        <taxon>Eukaryota</taxon>
        <taxon>Fungi</taxon>
        <taxon>Dikarya</taxon>
        <taxon>Ascomycota</taxon>
        <taxon>Pezizomycotina</taxon>
        <taxon>Sordariomycetes</taxon>
        <taxon>Sordariomycetidae</taxon>
        <taxon>Diaporthales</taxon>
        <taxon>Diaporthaceae</taxon>
        <taxon>Diaporthe</taxon>
        <taxon>Diaporthe eres species complex</taxon>
    </lineage>
</organism>
<dbReference type="InterPro" id="IPR005475">
    <property type="entry name" value="Transketolase-like_Pyr-bd"/>
</dbReference>
<keyword evidence="4" id="KW-0786">Thiamine pyrophosphate</keyword>
<dbReference type="Pfam" id="PF00676">
    <property type="entry name" value="E1_dh"/>
    <property type="match status" value="1"/>
</dbReference>
<dbReference type="Gene3D" id="3.40.50.970">
    <property type="match status" value="1"/>
</dbReference>